<keyword evidence="8 13" id="KW-1133">Transmembrane helix</keyword>
<comment type="catalytic activity">
    <reaction evidence="11">
        <text>(indol-3-yl)acetate(in) + ATP + H2O = (indol-3-yl)acetate(out) + ADP + phosphate + H(+)</text>
        <dbReference type="Rhea" id="RHEA:84235"/>
        <dbReference type="ChEBI" id="CHEBI:15377"/>
        <dbReference type="ChEBI" id="CHEBI:15378"/>
        <dbReference type="ChEBI" id="CHEBI:30616"/>
        <dbReference type="ChEBI" id="CHEBI:30854"/>
        <dbReference type="ChEBI" id="CHEBI:43474"/>
        <dbReference type="ChEBI" id="CHEBI:456216"/>
    </reaction>
    <physiologicalReaction direction="left-to-right" evidence="11">
        <dbReference type="Rhea" id="RHEA:84236"/>
    </physiologicalReaction>
</comment>
<dbReference type="FunFam" id="1.20.1560.10:FF:000049">
    <property type="entry name" value="ABC transporter B family member 6"/>
    <property type="match status" value="1"/>
</dbReference>
<dbReference type="GO" id="GO:0005886">
    <property type="term" value="C:plasma membrane"/>
    <property type="evidence" value="ECO:0007669"/>
    <property type="project" value="TreeGrafter"/>
</dbReference>
<dbReference type="GO" id="GO:0016887">
    <property type="term" value="F:ATP hydrolysis activity"/>
    <property type="evidence" value="ECO:0007669"/>
    <property type="project" value="InterPro"/>
</dbReference>
<comment type="similarity">
    <text evidence="2">Belongs to the ABC transporter superfamily. ABCB family. Multidrug resistance exporter (TC 3.A.1.201) subfamily.</text>
</comment>
<keyword evidence="4 13" id="KW-0812">Transmembrane</keyword>
<comment type="subcellular location">
    <subcellularLocation>
        <location evidence="1">Membrane</location>
        <topology evidence="1">Multi-pass membrane protein</topology>
    </subcellularLocation>
</comment>
<dbReference type="PANTHER" id="PTHR24222:SF52">
    <property type="entry name" value="ABC TRANSPORTER B FAMILY MEMBER 20-RELATED"/>
    <property type="match status" value="1"/>
</dbReference>
<evidence type="ECO:0000256" key="6">
    <source>
        <dbReference type="ARBA" id="ARBA00022741"/>
    </source>
</evidence>
<feature type="transmembrane region" description="Helical" evidence="13">
    <location>
        <begin position="344"/>
        <end position="362"/>
    </location>
</feature>
<evidence type="ECO:0000256" key="7">
    <source>
        <dbReference type="ARBA" id="ARBA00022840"/>
    </source>
</evidence>
<keyword evidence="7" id="KW-0067">ATP-binding</keyword>
<feature type="transmembrane region" description="Helical" evidence="13">
    <location>
        <begin position="875"/>
        <end position="897"/>
    </location>
</feature>
<dbReference type="EMBL" id="JABCRI010000011">
    <property type="protein sequence ID" value="KAF8397547.1"/>
    <property type="molecule type" value="Genomic_DNA"/>
</dbReference>
<dbReference type="FunFam" id="1.20.1560.10:FF:000028">
    <property type="entry name" value="ABC transporter B family member 20"/>
    <property type="match status" value="1"/>
</dbReference>
<dbReference type="OMA" id="LYARHNA"/>
<evidence type="ECO:0000313" key="17">
    <source>
        <dbReference type="Proteomes" id="UP000655225"/>
    </source>
</evidence>
<proteinExistence type="inferred from homology"/>
<feature type="transmembrane region" description="Helical" evidence="13">
    <location>
        <begin position="826"/>
        <end position="855"/>
    </location>
</feature>
<evidence type="ECO:0000256" key="9">
    <source>
        <dbReference type="ARBA" id="ARBA00023136"/>
    </source>
</evidence>
<evidence type="ECO:0000259" key="14">
    <source>
        <dbReference type="PROSITE" id="PS50893"/>
    </source>
</evidence>
<feature type="transmembrane region" description="Helical" evidence="13">
    <location>
        <begin position="1111"/>
        <end position="1132"/>
    </location>
</feature>
<dbReference type="PANTHER" id="PTHR24222">
    <property type="entry name" value="ABC TRANSPORTER B FAMILY"/>
    <property type="match status" value="1"/>
</dbReference>
<dbReference type="FunFam" id="3.40.50.300:FF:000240">
    <property type="entry name" value="ABC transporter B family member 20"/>
    <property type="match status" value="1"/>
</dbReference>
<feature type="region of interest" description="Disordered" evidence="12">
    <location>
        <begin position="755"/>
        <end position="811"/>
    </location>
</feature>
<dbReference type="FunFam" id="1.20.1560.10:FF:000021">
    <property type="entry name" value="ABC transporter B family member 6"/>
    <property type="match status" value="1"/>
</dbReference>
<dbReference type="OrthoDB" id="6500128at2759"/>
<dbReference type="FunFam" id="3.40.50.300:FF:001683">
    <property type="entry name" value="ABC transporter B family member 20"/>
    <property type="match status" value="1"/>
</dbReference>
<protein>
    <recommendedName>
        <fullName evidence="18">ABC transporter B family member 20</fullName>
    </recommendedName>
</protein>
<feature type="region of interest" description="Disordered" evidence="12">
    <location>
        <begin position="18"/>
        <end position="41"/>
    </location>
</feature>
<evidence type="ECO:0000256" key="11">
    <source>
        <dbReference type="ARBA" id="ARBA00093214"/>
    </source>
</evidence>
<evidence type="ECO:0008006" key="18">
    <source>
        <dbReference type="Google" id="ProtNLM"/>
    </source>
</evidence>
<organism evidence="16 17">
    <name type="scientific">Tetracentron sinense</name>
    <name type="common">Spur-leaf</name>
    <dbReference type="NCBI Taxonomy" id="13715"/>
    <lineage>
        <taxon>Eukaryota</taxon>
        <taxon>Viridiplantae</taxon>
        <taxon>Streptophyta</taxon>
        <taxon>Embryophyta</taxon>
        <taxon>Tracheophyta</taxon>
        <taxon>Spermatophyta</taxon>
        <taxon>Magnoliopsida</taxon>
        <taxon>Trochodendrales</taxon>
        <taxon>Trochodendraceae</taxon>
        <taxon>Tetracentron</taxon>
    </lineage>
</organism>
<keyword evidence="10" id="KW-0325">Glycoprotein</keyword>
<dbReference type="CDD" id="cd18577">
    <property type="entry name" value="ABC_6TM_Pgp_ABCB1_D1_like"/>
    <property type="match status" value="1"/>
</dbReference>
<dbReference type="Pfam" id="PF00005">
    <property type="entry name" value="ABC_tran"/>
    <property type="match status" value="2"/>
</dbReference>
<evidence type="ECO:0000256" key="10">
    <source>
        <dbReference type="ARBA" id="ARBA00023180"/>
    </source>
</evidence>
<feature type="transmembrane region" description="Helical" evidence="13">
    <location>
        <begin position="977"/>
        <end position="1002"/>
    </location>
</feature>
<feature type="compositionally biased region" description="Basic and acidic residues" evidence="12">
    <location>
        <begin position="797"/>
        <end position="808"/>
    </location>
</feature>
<feature type="transmembrane region" description="Helical" evidence="13">
    <location>
        <begin position="203"/>
        <end position="221"/>
    </location>
</feature>
<evidence type="ECO:0000256" key="4">
    <source>
        <dbReference type="ARBA" id="ARBA00022692"/>
    </source>
</evidence>
<sequence>MMISRGLFGWSPPHIQPLTPVSEVSEPPESPSPYLDSNTEAVPVEDEEGIEETEEIEPPPAAVPFSRLFACADGFDWVLMVVGSLAAAAHGTALVVYLHFFGKVIQLLSLNHTDKPDQLFDKFTQHALYIIYIASGVFAAGWIEVSCWILTGERQTAVIRSKYVQVLLNQDMSFFDTYGNNGDIVSQVLSDVLLIQSALSEKVGNYIHNMATFFSGLIIGLVNCWQIALITLATGPFIVAAGGISNIFLHRLAENIQDAYAEAASIAEQAVSYIRTLYAFTNETLAKYSYATSLQATLRYGILISLVQGLGLGFTYGLAICSCALQLWVGRFLVSHGKAHGGEIITALFAVILSGLGLNQAATNFYSFEQGRIAAYRLYEMISRSTSTLNQDGNTLVSVQGNIEFRNVYFSYLSRPEIPILSGFYLTVPARKTVALVGRNGSGKSSIIPLMERFYDPTLGEVLLDGENIKSLKLEWLRSQIGLVTQEPALLSLSIRDNIAYGRSSATPDQIVEAAKIAHAHTFISSLEKGYETQVGRAGLALTEEQKIKLSVARAVLSSPSILLLDEVTGGLHFEAERTVQEALDILMLGRSTIIIARRLSLIRNADYIAVMEEGQLVEMGTHDELLTLDGLYAELLRCEEAAKLPKRMPMRNYKETATFQIEKDSSASHSFQEPSSPKMVKSPSLQRVHGMHAFRSPDGTFSSQESPKVQSPPPEQLVENGMPLDAADRAPSIKRQDSFEMKLPELPKIDVHSAHRQTSNASDPESPISPLLTSDPKNERSHSKTFSRPLGQFDDMPMREKEGKDAQSQKSPPFWRLAELSFAEWLYAVLGSTGAAIFGSFNPLLAYVLALIVTAYYKADERHHLRHEVDKWCLIIACMGIVTVVANFLQHFYFGIMGEKMTERVRRMMFSAMLRNEVGWFDEEENSADTLSMRLANDATFVRAAFSNRLSIFIQDSAAVVVAVLIGMLLEWRLALVALATLPILTVSAIAQVFPQAYMLFNEEASYKLWLAGFSRGIQEMHRKASLVLEDAVRNIYTVVAFCAGNKVMELYRLQLRKIFKKSFLHGMAIGFAFGFSQFLLFACNALLLWYTAISIKNYHVDLPTALKEYMVFSFATFALVEPFGLAPYILKRRESLTSVFEIIDRVPKIDPDDNSGLKPPNVYGSIELKNVDFCYPTRPEVMVLSNFSLKVSGGQTVAVVGVSGSGKSTIISLMERFYDPVAGQVLLDGRDLKLFNLRWLRNHLGLVQQEPIIFSTTIRENIIYARHNATEAEMKEAARIANAHHFISSLPHGYDTHVGMRGVDLTPGQKQRIAIARVVLKNAPILLLDEASSSIESESSRVVQEALDTLIMGNKTTILIAHRAAMMRHVDNIVVLNGGRIVEQGTHDSLVAMNGLYVRLMQPHFGKGLRQHRLV</sequence>
<comment type="caution">
    <text evidence="16">The sequence shown here is derived from an EMBL/GenBank/DDBJ whole genome shotgun (WGS) entry which is preliminary data.</text>
</comment>
<evidence type="ECO:0000256" key="13">
    <source>
        <dbReference type="SAM" id="Phobius"/>
    </source>
</evidence>
<feature type="domain" description="ABC transporter" evidence="14">
    <location>
        <begin position="403"/>
        <end position="639"/>
    </location>
</feature>
<feature type="domain" description="ABC transmembrane type-1" evidence="15">
    <location>
        <begin position="81"/>
        <end position="370"/>
    </location>
</feature>
<dbReference type="InterPro" id="IPR003593">
    <property type="entry name" value="AAA+_ATPase"/>
</dbReference>
<dbReference type="CDD" id="cd18578">
    <property type="entry name" value="ABC_6TM_Pgp_ABCB1_D2_like"/>
    <property type="match status" value="1"/>
</dbReference>
<accession>A0A835DE89</accession>
<dbReference type="Gene3D" id="1.20.1560.10">
    <property type="entry name" value="ABC transporter type 1, transmembrane domain"/>
    <property type="match status" value="2"/>
</dbReference>
<dbReference type="SUPFAM" id="SSF52540">
    <property type="entry name" value="P-loop containing nucleoside triphosphate hydrolases"/>
    <property type="match status" value="2"/>
</dbReference>
<evidence type="ECO:0000259" key="15">
    <source>
        <dbReference type="PROSITE" id="PS50929"/>
    </source>
</evidence>
<evidence type="ECO:0000256" key="8">
    <source>
        <dbReference type="ARBA" id="ARBA00022989"/>
    </source>
</evidence>
<evidence type="ECO:0000256" key="2">
    <source>
        <dbReference type="ARBA" id="ARBA00007577"/>
    </source>
</evidence>
<feature type="compositionally biased region" description="Polar residues" evidence="12">
    <location>
        <begin position="700"/>
        <end position="710"/>
    </location>
</feature>
<dbReference type="InterPro" id="IPR011527">
    <property type="entry name" value="ABC1_TM_dom"/>
</dbReference>
<keyword evidence="3" id="KW-0813">Transport</keyword>
<evidence type="ECO:0000256" key="1">
    <source>
        <dbReference type="ARBA" id="ARBA00004141"/>
    </source>
</evidence>
<dbReference type="GO" id="GO:0005524">
    <property type="term" value="F:ATP binding"/>
    <property type="evidence" value="ECO:0007669"/>
    <property type="project" value="UniProtKB-KW"/>
</dbReference>
<dbReference type="PROSITE" id="PS50929">
    <property type="entry name" value="ABC_TM1F"/>
    <property type="match status" value="2"/>
</dbReference>
<feature type="transmembrane region" description="Helical" evidence="13">
    <location>
        <begin position="129"/>
        <end position="151"/>
    </location>
</feature>
<dbReference type="SUPFAM" id="SSF90123">
    <property type="entry name" value="ABC transporter transmembrane region"/>
    <property type="match status" value="2"/>
</dbReference>
<evidence type="ECO:0000313" key="16">
    <source>
        <dbReference type="EMBL" id="KAF8397547.1"/>
    </source>
</evidence>
<keyword evidence="5" id="KW-0677">Repeat</keyword>
<keyword evidence="9 13" id="KW-0472">Membrane</keyword>
<dbReference type="InterPro" id="IPR036640">
    <property type="entry name" value="ABC1_TM_sf"/>
</dbReference>
<feature type="region of interest" description="Disordered" evidence="12">
    <location>
        <begin position="662"/>
        <end position="722"/>
    </location>
</feature>
<gene>
    <name evidence="16" type="ORF">HHK36_016465</name>
</gene>
<dbReference type="GO" id="GO:0140359">
    <property type="term" value="F:ABC-type transporter activity"/>
    <property type="evidence" value="ECO:0007669"/>
    <property type="project" value="InterPro"/>
</dbReference>
<feature type="transmembrane region" description="Helical" evidence="13">
    <location>
        <begin position="77"/>
        <end position="100"/>
    </location>
</feature>
<dbReference type="InterPro" id="IPR003439">
    <property type="entry name" value="ABC_transporter-like_ATP-bd"/>
</dbReference>
<dbReference type="SMART" id="SM00382">
    <property type="entry name" value="AAA"/>
    <property type="match status" value="2"/>
</dbReference>
<feature type="domain" description="ABC transmembrane type-1" evidence="15">
    <location>
        <begin position="830"/>
        <end position="1137"/>
    </location>
</feature>
<reference evidence="16 17" key="1">
    <citation type="submission" date="2020-04" db="EMBL/GenBank/DDBJ databases">
        <title>Plant Genome Project.</title>
        <authorList>
            <person name="Zhang R.-G."/>
        </authorList>
    </citation>
    <scope>NUCLEOTIDE SEQUENCE [LARGE SCALE GENOMIC DNA]</scope>
    <source>
        <strain evidence="16">YNK0</strain>
        <tissue evidence="16">Leaf</tissue>
    </source>
</reference>
<dbReference type="Proteomes" id="UP000655225">
    <property type="component" value="Unassembled WGS sequence"/>
</dbReference>
<dbReference type="InterPro" id="IPR039421">
    <property type="entry name" value="Type_1_exporter"/>
</dbReference>
<feature type="transmembrane region" description="Helical" evidence="13">
    <location>
        <begin position="1064"/>
        <end position="1091"/>
    </location>
</feature>
<feature type="domain" description="ABC transporter" evidence="14">
    <location>
        <begin position="1168"/>
        <end position="1405"/>
    </location>
</feature>
<evidence type="ECO:0000256" key="3">
    <source>
        <dbReference type="ARBA" id="ARBA00022448"/>
    </source>
</evidence>
<feature type="transmembrane region" description="Helical" evidence="13">
    <location>
        <begin position="227"/>
        <end position="249"/>
    </location>
</feature>
<dbReference type="InterPro" id="IPR027417">
    <property type="entry name" value="P-loop_NTPase"/>
</dbReference>
<keyword evidence="6" id="KW-0547">Nucleotide-binding</keyword>
<keyword evidence="17" id="KW-1185">Reference proteome</keyword>
<feature type="transmembrane region" description="Helical" evidence="13">
    <location>
        <begin position="302"/>
        <end position="329"/>
    </location>
</feature>
<evidence type="ECO:0000256" key="5">
    <source>
        <dbReference type="ARBA" id="ARBA00022737"/>
    </source>
</evidence>
<dbReference type="PROSITE" id="PS50893">
    <property type="entry name" value="ABC_TRANSPORTER_2"/>
    <property type="match status" value="2"/>
</dbReference>
<evidence type="ECO:0000256" key="12">
    <source>
        <dbReference type="SAM" id="MobiDB-lite"/>
    </source>
</evidence>
<dbReference type="Pfam" id="PF00664">
    <property type="entry name" value="ABC_membrane"/>
    <property type="match status" value="2"/>
</dbReference>
<dbReference type="Gene3D" id="3.40.50.300">
    <property type="entry name" value="P-loop containing nucleotide triphosphate hydrolases"/>
    <property type="match status" value="2"/>
</dbReference>
<name>A0A835DE89_TETSI</name>